<keyword evidence="3" id="KW-1185">Reference proteome</keyword>
<dbReference type="Gene3D" id="3.40.190.10">
    <property type="entry name" value="Periplasmic binding protein-like II"/>
    <property type="match status" value="1"/>
</dbReference>
<dbReference type="Proteomes" id="UP000035088">
    <property type="component" value="Unassembled WGS sequence"/>
</dbReference>
<evidence type="ECO:0000313" key="2">
    <source>
        <dbReference type="EMBL" id="GAB11499.1"/>
    </source>
</evidence>
<evidence type="ECO:0000256" key="1">
    <source>
        <dbReference type="SAM" id="SignalP"/>
    </source>
</evidence>
<organism evidence="2 3">
    <name type="scientific">Gordonia araii NBRC 100433</name>
    <dbReference type="NCBI Taxonomy" id="1073574"/>
    <lineage>
        <taxon>Bacteria</taxon>
        <taxon>Bacillati</taxon>
        <taxon>Actinomycetota</taxon>
        <taxon>Actinomycetes</taxon>
        <taxon>Mycobacteriales</taxon>
        <taxon>Gordoniaceae</taxon>
        <taxon>Gordonia</taxon>
    </lineage>
</organism>
<dbReference type="AlphaFoldDB" id="G7H6M4"/>
<keyword evidence="1" id="KW-0732">Signal</keyword>
<accession>G7H6M4</accession>
<protein>
    <submittedName>
        <fullName evidence="2">Putative ABC transporter substrate binding protein</fullName>
    </submittedName>
</protein>
<comment type="caution">
    <text evidence="2">The sequence shown here is derived from an EMBL/GenBank/DDBJ whole genome shotgun (WGS) entry which is preliminary data.</text>
</comment>
<feature type="signal peptide" evidence="1">
    <location>
        <begin position="1"/>
        <end position="21"/>
    </location>
</feature>
<feature type="chain" id="PRO_5038769304" evidence="1">
    <location>
        <begin position="22"/>
        <end position="193"/>
    </location>
</feature>
<sequence>MGMVRWVLLVAVICAALSGCATQPESGAIRLGASADPQMQMTAFLYRGALRAQGIEVDEPVRVAGERAQLDAMSADEVDLFPSTVPKLLAVVLPADQAASAASTGEPTEFGDAAYTQLNRALPAGASIGDPVSGEQLVPVYRTVRFGRSDIKALNKVAGELTMADLAELTGKWRAGADATELVRDWLSQHDLA</sequence>
<reference evidence="2 3" key="1">
    <citation type="submission" date="2011-11" db="EMBL/GenBank/DDBJ databases">
        <title>Whole genome shotgun sequence of Gordonia araii NBRC 100433.</title>
        <authorList>
            <person name="Yoshida Y."/>
            <person name="Hosoyama A."/>
            <person name="Tsuchikane K."/>
            <person name="Katsumata H."/>
            <person name="Yamazaki S."/>
            <person name="Fujita N."/>
        </authorList>
    </citation>
    <scope>NUCLEOTIDE SEQUENCE [LARGE SCALE GENOMIC DNA]</scope>
    <source>
        <strain evidence="2 3">NBRC 100433</strain>
    </source>
</reference>
<proteinExistence type="predicted"/>
<gene>
    <name evidence="2" type="ORF">GOARA_076_00090</name>
</gene>
<dbReference type="STRING" id="1073574.GOARA_076_00090"/>
<evidence type="ECO:0000313" key="3">
    <source>
        <dbReference type="Proteomes" id="UP000035088"/>
    </source>
</evidence>
<name>G7H6M4_9ACTN</name>
<dbReference type="PROSITE" id="PS51257">
    <property type="entry name" value="PROKAR_LIPOPROTEIN"/>
    <property type="match status" value="1"/>
</dbReference>
<dbReference type="EMBL" id="BAEE01000076">
    <property type="protein sequence ID" value="GAB11499.1"/>
    <property type="molecule type" value="Genomic_DNA"/>
</dbReference>